<dbReference type="OrthoDB" id="327214at2"/>
<organism evidence="1 2">
    <name type="scientific">Leptospira hartskeerlii</name>
    <dbReference type="NCBI Taxonomy" id="2023177"/>
    <lineage>
        <taxon>Bacteria</taxon>
        <taxon>Pseudomonadati</taxon>
        <taxon>Spirochaetota</taxon>
        <taxon>Spirochaetia</taxon>
        <taxon>Leptospirales</taxon>
        <taxon>Leptospiraceae</taxon>
        <taxon>Leptospira</taxon>
    </lineage>
</organism>
<reference evidence="1 2" key="1">
    <citation type="submission" date="2017-07" db="EMBL/GenBank/DDBJ databases">
        <title>Leptospira spp. isolated from tropical soils.</title>
        <authorList>
            <person name="Thibeaux R."/>
            <person name="Iraola G."/>
            <person name="Ferres I."/>
            <person name="Bierque E."/>
            <person name="Girault D."/>
            <person name="Soupe-Gilbert M.-E."/>
            <person name="Picardeau M."/>
            <person name="Goarant C."/>
        </authorList>
    </citation>
    <scope>NUCLEOTIDE SEQUENCE [LARGE SCALE GENOMIC DNA]</scope>
    <source>
        <strain evidence="1 2">MCA1-C-A1</strain>
    </source>
</reference>
<dbReference type="RefSeq" id="WP_100706176.1">
    <property type="nucleotide sequence ID" value="NZ_NPDL01000003.1"/>
</dbReference>
<gene>
    <name evidence="1" type="ORF">CH357_07825</name>
</gene>
<dbReference type="AlphaFoldDB" id="A0A2M9XFJ0"/>
<dbReference type="Proteomes" id="UP000232196">
    <property type="component" value="Unassembled WGS sequence"/>
</dbReference>
<proteinExistence type="predicted"/>
<accession>A0A2M9XFJ0</accession>
<evidence type="ECO:0000313" key="2">
    <source>
        <dbReference type="Proteomes" id="UP000232196"/>
    </source>
</evidence>
<keyword evidence="2" id="KW-1185">Reference proteome</keyword>
<sequence length="173" mass="20269">MKEKNEHEILFFFYSQADFLEEVWAEYKRSPAKLSCLNLINWIFAAFPIYEDISKLLPSVISKTKLASENGSDPDFSYELKKVDINIKTPSELVSIHKRVSESKQTDKKKSLQNSKYFWNLQKEIQEGRKGPLLVSLEETAKSIIRFNNELELELIEHYGFNFRKKLNIDIVS</sequence>
<comment type="caution">
    <text evidence="1">The sequence shown here is derived from an EMBL/GenBank/DDBJ whole genome shotgun (WGS) entry which is preliminary data.</text>
</comment>
<evidence type="ECO:0000313" key="1">
    <source>
        <dbReference type="EMBL" id="PJZ26389.1"/>
    </source>
</evidence>
<dbReference type="EMBL" id="NPDN01000003">
    <property type="protein sequence ID" value="PJZ26389.1"/>
    <property type="molecule type" value="Genomic_DNA"/>
</dbReference>
<name>A0A2M9XFJ0_9LEPT</name>
<protein>
    <submittedName>
        <fullName evidence="1">Uncharacterized protein</fullName>
    </submittedName>
</protein>